<feature type="domain" description="PRORP" evidence="8">
    <location>
        <begin position="81"/>
        <end position="317"/>
    </location>
</feature>
<keyword evidence="4" id="KW-0378">Hydrolase</keyword>
<evidence type="ECO:0000313" key="10">
    <source>
        <dbReference type="Proteomes" id="UP000007151"/>
    </source>
</evidence>
<evidence type="ECO:0000259" key="8">
    <source>
        <dbReference type="Pfam" id="PF16953"/>
    </source>
</evidence>
<dbReference type="GO" id="GO:0097745">
    <property type="term" value="P:mitochondrial tRNA 5'-end processing"/>
    <property type="evidence" value="ECO:0007669"/>
    <property type="project" value="TreeGrafter"/>
</dbReference>
<proteinExistence type="inferred from homology"/>
<evidence type="ECO:0000256" key="2">
    <source>
        <dbReference type="ARBA" id="ARBA00007626"/>
    </source>
</evidence>
<dbReference type="GO" id="GO:0001682">
    <property type="term" value="P:tRNA 5'-leader removal"/>
    <property type="evidence" value="ECO:0007669"/>
    <property type="project" value="TreeGrafter"/>
</dbReference>
<evidence type="ECO:0000313" key="9">
    <source>
        <dbReference type="EMBL" id="OWR45683.1"/>
    </source>
</evidence>
<dbReference type="Pfam" id="PF16953">
    <property type="entry name" value="PRORP"/>
    <property type="match status" value="1"/>
</dbReference>
<evidence type="ECO:0000256" key="1">
    <source>
        <dbReference type="ARBA" id="ARBA00004173"/>
    </source>
</evidence>
<evidence type="ECO:0000256" key="3">
    <source>
        <dbReference type="ARBA" id="ARBA00022723"/>
    </source>
</evidence>
<gene>
    <name evidence="9" type="ORF">KGM_211340</name>
</gene>
<organism evidence="9 10">
    <name type="scientific">Danaus plexippus plexippus</name>
    <dbReference type="NCBI Taxonomy" id="278856"/>
    <lineage>
        <taxon>Eukaryota</taxon>
        <taxon>Metazoa</taxon>
        <taxon>Ecdysozoa</taxon>
        <taxon>Arthropoda</taxon>
        <taxon>Hexapoda</taxon>
        <taxon>Insecta</taxon>
        <taxon>Pterygota</taxon>
        <taxon>Neoptera</taxon>
        <taxon>Endopterygota</taxon>
        <taxon>Lepidoptera</taxon>
        <taxon>Glossata</taxon>
        <taxon>Ditrysia</taxon>
        <taxon>Papilionoidea</taxon>
        <taxon>Nymphalidae</taxon>
        <taxon>Danainae</taxon>
        <taxon>Danaini</taxon>
        <taxon>Danaina</taxon>
        <taxon>Danaus</taxon>
        <taxon>Danaus</taxon>
    </lineage>
</organism>
<dbReference type="InterPro" id="IPR031595">
    <property type="entry name" value="PRORP_C"/>
</dbReference>
<keyword evidence="6" id="KW-0809">Transit peptide</keyword>
<comment type="caution">
    <text evidence="9">The sequence shown here is derived from an EMBL/GenBank/DDBJ whole genome shotgun (WGS) entry which is preliminary data.</text>
</comment>
<dbReference type="Gene3D" id="3.40.50.11980">
    <property type="match status" value="1"/>
</dbReference>
<dbReference type="Proteomes" id="UP000007151">
    <property type="component" value="Unassembled WGS sequence"/>
</dbReference>
<dbReference type="GO" id="GO:0046872">
    <property type="term" value="F:metal ion binding"/>
    <property type="evidence" value="ECO:0007669"/>
    <property type="project" value="UniProtKB-KW"/>
</dbReference>
<dbReference type="GO" id="GO:0030678">
    <property type="term" value="C:mitochondrial ribonuclease P complex"/>
    <property type="evidence" value="ECO:0007669"/>
    <property type="project" value="TreeGrafter"/>
</dbReference>
<keyword evidence="5" id="KW-0862">Zinc</keyword>
<evidence type="ECO:0000256" key="6">
    <source>
        <dbReference type="ARBA" id="ARBA00022946"/>
    </source>
</evidence>
<evidence type="ECO:0000256" key="7">
    <source>
        <dbReference type="ARBA" id="ARBA00023128"/>
    </source>
</evidence>
<protein>
    <recommendedName>
        <fullName evidence="8">PRORP domain-containing protein</fullName>
    </recommendedName>
</protein>
<dbReference type="PANTHER" id="PTHR13547">
    <property type="match status" value="1"/>
</dbReference>
<dbReference type="STRING" id="278856.A0A212EW24"/>
<dbReference type="GO" id="GO:0004526">
    <property type="term" value="F:ribonuclease P activity"/>
    <property type="evidence" value="ECO:0007669"/>
    <property type="project" value="TreeGrafter"/>
</dbReference>
<dbReference type="AlphaFoldDB" id="A0A212EW24"/>
<dbReference type="PANTHER" id="PTHR13547:SF1">
    <property type="entry name" value="MITOCHONDRIAL RIBONUCLEASE P CATALYTIC SUBUNIT"/>
    <property type="match status" value="1"/>
</dbReference>
<reference evidence="9 10" key="1">
    <citation type="journal article" date="2011" name="Cell">
        <title>The monarch butterfly genome yields insights into long-distance migration.</title>
        <authorList>
            <person name="Zhan S."/>
            <person name="Merlin C."/>
            <person name="Boore J.L."/>
            <person name="Reppert S.M."/>
        </authorList>
    </citation>
    <scope>NUCLEOTIDE SEQUENCE [LARGE SCALE GENOMIC DNA]</scope>
    <source>
        <strain evidence="9">F-2</strain>
    </source>
</reference>
<keyword evidence="3" id="KW-0479">Metal-binding</keyword>
<dbReference type="InParanoid" id="A0A212EW24"/>
<keyword evidence="10" id="KW-1185">Reference proteome</keyword>
<keyword evidence="7" id="KW-0496">Mitochondrion</keyword>
<dbReference type="KEGG" id="dpl:KGM_211340"/>
<accession>A0A212EW24</accession>
<comment type="subcellular location">
    <subcellularLocation>
        <location evidence="1">Mitochondrion</location>
    </subcellularLocation>
</comment>
<dbReference type="InterPro" id="IPR033495">
    <property type="entry name" value="MRPP3_PIN_dom"/>
</dbReference>
<comment type="similarity">
    <text evidence="2">Belongs to the PPR family. P subfamily.</text>
</comment>
<evidence type="ECO:0000256" key="4">
    <source>
        <dbReference type="ARBA" id="ARBA00022801"/>
    </source>
</evidence>
<dbReference type="CDD" id="cd18718">
    <property type="entry name" value="PIN_PRORP"/>
    <property type="match status" value="1"/>
</dbReference>
<dbReference type="eggNOG" id="ENOG502QRKG">
    <property type="taxonomic scope" value="Eukaryota"/>
</dbReference>
<sequence length="322" mass="37826">MKFIQLSLNDKRPLQDAAYDEWIRYIFRRYKDKNTMLKYLNEICLHISNNCEVVTLTTATRLKEAFEELNFIGRFTQIKKQSGHCECCNLKLDCIKLSEDEFATLQRVVKEKLILGNDLFLKTSPEELKRFTSFVEKTAPYDIVLDALNIAYSIGKGDVNERIKILNLVVNHFLDQNKKILFLGRQHMLSWKRGTLMHTVKKVYSFFTDDISQDDPYFITAAILSGPETDIVSRDLLRGHRFLLQHENLQRLFQMWQWQHQWMVFVPRHKAIIQAPLTFTPCAQNHDNSWHLPYQPENMLNAGHLNDGTPDCSNWLCLRAKN</sequence>
<dbReference type="EMBL" id="AGBW02012095">
    <property type="protein sequence ID" value="OWR45683.1"/>
    <property type="molecule type" value="Genomic_DNA"/>
</dbReference>
<evidence type="ECO:0000256" key="5">
    <source>
        <dbReference type="ARBA" id="ARBA00022833"/>
    </source>
</evidence>
<name>A0A212EW24_DANPL</name>